<evidence type="ECO:0000256" key="2">
    <source>
        <dbReference type="ARBA" id="ARBA00003906"/>
    </source>
</evidence>
<dbReference type="Pfam" id="PF02780">
    <property type="entry name" value="Transketolase_C"/>
    <property type="match status" value="1"/>
</dbReference>
<dbReference type="InParanoid" id="A0A3M0CDK9"/>
<keyword evidence="10" id="KW-1185">Reference proteome</keyword>
<dbReference type="OrthoDB" id="9780894at2"/>
<dbReference type="RefSeq" id="WP_121938683.1">
    <property type="nucleotide sequence ID" value="NZ_REFR01000011.1"/>
</dbReference>
<dbReference type="Proteomes" id="UP000271227">
    <property type="component" value="Unassembled WGS sequence"/>
</dbReference>
<dbReference type="CDD" id="cd07036">
    <property type="entry name" value="TPP_PYR_E1-PDHc-beta_like"/>
    <property type="match status" value="1"/>
</dbReference>
<evidence type="ECO:0000313" key="9">
    <source>
        <dbReference type="EMBL" id="RMB07914.1"/>
    </source>
</evidence>
<evidence type="ECO:0000256" key="4">
    <source>
        <dbReference type="ARBA" id="ARBA00013321"/>
    </source>
</evidence>
<dbReference type="CDD" id="cd02000">
    <property type="entry name" value="TPP_E1_PDC_ADC_BCADC"/>
    <property type="match status" value="1"/>
</dbReference>
<dbReference type="Gene3D" id="3.40.50.970">
    <property type="match status" value="2"/>
</dbReference>
<dbReference type="EMBL" id="REFR01000011">
    <property type="protein sequence ID" value="RMB07914.1"/>
    <property type="molecule type" value="Genomic_DNA"/>
</dbReference>
<evidence type="ECO:0000256" key="3">
    <source>
        <dbReference type="ARBA" id="ARBA00011301"/>
    </source>
</evidence>
<feature type="domain" description="Transketolase-like pyrimidine-binding" evidence="8">
    <location>
        <begin position="350"/>
        <end position="527"/>
    </location>
</feature>
<dbReference type="SMART" id="SM00861">
    <property type="entry name" value="Transket_pyr"/>
    <property type="match status" value="1"/>
</dbReference>
<dbReference type="PANTHER" id="PTHR43257">
    <property type="entry name" value="PYRUVATE DEHYDROGENASE E1 COMPONENT BETA SUBUNIT"/>
    <property type="match status" value="1"/>
</dbReference>
<evidence type="ECO:0000259" key="8">
    <source>
        <dbReference type="SMART" id="SM00861"/>
    </source>
</evidence>
<dbReference type="AlphaFoldDB" id="A0A3M0CDK9"/>
<dbReference type="PANTHER" id="PTHR43257:SF2">
    <property type="entry name" value="PYRUVATE DEHYDROGENASE E1 COMPONENT SUBUNIT BETA"/>
    <property type="match status" value="1"/>
</dbReference>
<dbReference type="SUPFAM" id="SSF52518">
    <property type="entry name" value="Thiamin diphosphate-binding fold (THDP-binding)"/>
    <property type="match status" value="2"/>
</dbReference>
<comment type="caution">
    <text evidence="9">The sequence shown here is derived from an EMBL/GenBank/DDBJ whole genome shotgun (WGS) entry which is preliminary data.</text>
</comment>
<evidence type="ECO:0000256" key="1">
    <source>
        <dbReference type="ARBA" id="ARBA00001964"/>
    </source>
</evidence>
<evidence type="ECO:0000256" key="5">
    <source>
        <dbReference type="ARBA" id="ARBA00023002"/>
    </source>
</evidence>
<dbReference type="FunFam" id="3.40.50.970:FF:000001">
    <property type="entry name" value="Pyruvate dehydrogenase E1 beta subunit"/>
    <property type="match status" value="1"/>
</dbReference>
<dbReference type="Pfam" id="PF00676">
    <property type="entry name" value="E1_dh"/>
    <property type="match status" value="1"/>
</dbReference>
<dbReference type="Pfam" id="PF02779">
    <property type="entry name" value="Transket_pyr"/>
    <property type="match status" value="1"/>
</dbReference>
<dbReference type="InterPro" id="IPR001017">
    <property type="entry name" value="DH_E1"/>
</dbReference>
<evidence type="ECO:0000313" key="10">
    <source>
        <dbReference type="Proteomes" id="UP000271227"/>
    </source>
</evidence>
<comment type="cofactor">
    <cofactor evidence="1">
        <name>thiamine diphosphate</name>
        <dbReference type="ChEBI" id="CHEBI:58937"/>
    </cofactor>
</comment>
<dbReference type="SUPFAM" id="SSF52922">
    <property type="entry name" value="TK C-terminal domain-like"/>
    <property type="match status" value="1"/>
</dbReference>
<protein>
    <recommendedName>
        <fullName evidence="4">2-oxoglutarate dehydrogenase E1 component</fullName>
    </recommendedName>
    <alternativeName>
        <fullName evidence="7">Alpha-ketoglutarate dehydrogenase</fullName>
    </alternativeName>
</protein>
<evidence type="ECO:0000256" key="6">
    <source>
        <dbReference type="ARBA" id="ARBA00023052"/>
    </source>
</evidence>
<comment type="function">
    <text evidence="2">E1 component of the 2-oxoglutarate dehydrogenase (OGDH) complex which catalyzes the decarboxylation of 2-oxoglutarate, the first step in the conversion of 2-oxoglutarate to succinyl-CoA and CO(2).</text>
</comment>
<dbReference type="Gene3D" id="3.40.50.920">
    <property type="match status" value="1"/>
</dbReference>
<dbReference type="InterPro" id="IPR029061">
    <property type="entry name" value="THDP-binding"/>
</dbReference>
<gene>
    <name evidence="9" type="ORF">BXY39_2008</name>
</gene>
<dbReference type="InterPro" id="IPR033248">
    <property type="entry name" value="Transketolase_C"/>
</dbReference>
<sequence>MTQLSTLGRDLALDIYRTMVRIAACDERIQQGLAAGDLQFQYYPAGGQEAIAAAIGALLTPEDYCVTTYRVIHDIVAKGTPVREIMAEMYGKETGTSRGKGGPMHLSDPKSGLMVTTGIVGAGAPIAGGLALAGQMKGTGRVTVCSFGDGAANIGAVHEALNMAALWRLPVVFVCQNNLYAEYTSFEGSTRSTDIAGRAAGYGMAGERCDGRDPVSVYEAAGRAIDRARAGDGPTLLECVAPRLQGHAFGSDQAHMDQARLAEDIANAPLKTVRNRLLEEALASETELTAIEDAARVEVDAAQTFAMESQSPAAAELYTEIFADNTLLPEGPGAGGVAADEPTPAETVKASFGEAVNNALDVALETDPDVFLLGEDIMDPAGGIVKATYGLSTKYGTERVRGTPISEQAIVGAAIGASLTGMKPVAEIMVCDFAMVCMDQIANHAAKLRYMSGGRTSVPVTLRMLTAGNVGSFGAQHSQSLESWFAHIPGLKIVAPSNAFDAKGLLLSCIHDPDPCISLEAMRCFFAPGEIGVGDYRVPIGKAAVRQKGDDVTLVSYSWGMQEVMGAAGALAEAGISAEIIDLRSIVPLDLNTVLASVGKTGRAVIVHPAVEFCGLGAELSAKIHENLFSELKAPVARLGARYTPIPFNQQLEALHFPTAEGIATTVLGLFGKTPA</sequence>
<organism evidence="9 10">
    <name type="scientific">Eilatimonas milleporae</name>
    <dbReference type="NCBI Taxonomy" id="911205"/>
    <lineage>
        <taxon>Bacteria</taxon>
        <taxon>Pseudomonadati</taxon>
        <taxon>Pseudomonadota</taxon>
        <taxon>Alphaproteobacteria</taxon>
        <taxon>Kordiimonadales</taxon>
        <taxon>Kordiimonadaceae</taxon>
        <taxon>Eilatimonas</taxon>
    </lineage>
</organism>
<dbReference type="InterPro" id="IPR005475">
    <property type="entry name" value="Transketolase-like_Pyr-bd"/>
</dbReference>
<name>A0A3M0CDK9_9PROT</name>
<evidence type="ECO:0000256" key="7">
    <source>
        <dbReference type="ARBA" id="ARBA00030680"/>
    </source>
</evidence>
<dbReference type="GO" id="GO:0016624">
    <property type="term" value="F:oxidoreductase activity, acting on the aldehyde or oxo group of donors, disulfide as acceptor"/>
    <property type="evidence" value="ECO:0007669"/>
    <property type="project" value="InterPro"/>
</dbReference>
<proteinExistence type="predicted"/>
<dbReference type="FunFam" id="3.40.50.920:FF:000001">
    <property type="entry name" value="Pyruvate dehydrogenase E1 beta subunit"/>
    <property type="match status" value="1"/>
</dbReference>
<dbReference type="InterPro" id="IPR009014">
    <property type="entry name" value="Transketo_C/PFOR_II"/>
</dbReference>
<reference evidence="9 10" key="1">
    <citation type="submission" date="2018-10" db="EMBL/GenBank/DDBJ databases">
        <title>Genomic Encyclopedia of Archaeal and Bacterial Type Strains, Phase II (KMG-II): from individual species to whole genera.</title>
        <authorList>
            <person name="Goeker M."/>
        </authorList>
    </citation>
    <scope>NUCLEOTIDE SEQUENCE [LARGE SCALE GENOMIC DNA]</scope>
    <source>
        <strain evidence="9 10">DSM 25217</strain>
    </source>
</reference>
<comment type="subunit">
    <text evidence="3">Homodimer. Part of the 2-oxoglutarate dehydrogenase (OGDH) complex composed of E1 (2-oxoglutarate dehydrogenase), E2 (dihydrolipoamide succinyltransferase) and E3 (dihydrolipoamide dehydrogenase); the complex contains multiple copies of the three enzymatic components (E1, E2 and E3).</text>
</comment>
<keyword evidence="6" id="KW-0786">Thiamine pyrophosphate</keyword>
<keyword evidence="5" id="KW-0560">Oxidoreductase</keyword>
<accession>A0A3M0CDK9</accession>